<feature type="region of interest" description="Disordered" evidence="1">
    <location>
        <begin position="1"/>
        <end position="32"/>
    </location>
</feature>
<evidence type="ECO:0000313" key="4">
    <source>
        <dbReference type="Proteomes" id="UP000595046"/>
    </source>
</evidence>
<keyword evidence="2" id="KW-1133">Transmembrane helix</keyword>
<evidence type="ECO:0000256" key="2">
    <source>
        <dbReference type="SAM" id="Phobius"/>
    </source>
</evidence>
<keyword evidence="4" id="KW-1185">Reference proteome</keyword>
<dbReference type="RefSeq" id="WP_197348820.1">
    <property type="nucleotide sequence ID" value="NZ_CP048882.1"/>
</dbReference>
<feature type="compositionally biased region" description="Low complexity" evidence="1">
    <location>
        <begin position="261"/>
        <end position="270"/>
    </location>
</feature>
<organism evidence="3 4">
    <name type="scientific">Streptomyces bathyalis</name>
    <dbReference type="NCBI Taxonomy" id="2710756"/>
    <lineage>
        <taxon>Bacteria</taxon>
        <taxon>Bacillati</taxon>
        <taxon>Actinomycetota</taxon>
        <taxon>Actinomycetes</taxon>
        <taxon>Kitasatosporales</taxon>
        <taxon>Streptomycetaceae</taxon>
        <taxon>Streptomyces</taxon>
    </lineage>
</organism>
<evidence type="ECO:0000313" key="3">
    <source>
        <dbReference type="EMBL" id="QPP05312.1"/>
    </source>
</evidence>
<accession>A0A7T1T2R7</accession>
<keyword evidence="2" id="KW-0472">Membrane</keyword>
<feature type="transmembrane region" description="Helical" evidence="2">
    <location>
        <begin position="77"/>
        <end position="98"/>
    </location>
</feature>
<reference evidence="4" key="1">
    <citation type="submission" date="2020-02" db="EMBL/GenBank/DDBJ databases">
        <title>Streptomyces sp. ASO4wet.</title>
        <authorList>
            <person name="Risdian C."/>
            <person name="Landwehr W."/>
            <person name="Schupp P."/>
            <person name="Wink J."/>
        </authorList>
    </citation>
    <scope>NUCLEOTIDE SEQUENCE [LARGE SCALE GENOMIC DNA]</scope>
    <source>
        <strain evidence="4">ASO4wet</strain>
    </source>
</reference>
<feature type="region of interest" description="Disordered" evidence="1">
    <location>
        <begin position="249"/>
        <end position="278"/>
    </location>
</feature>
<feature type="transmembrane region" description="Helical" evidence="2">
    <location>
        <begin position="149"/>
        <end position="175"/>
    </location>
</feature>
<feature type="transmembrane region" description="Helical" evidence="2">
    <location>
        <begin position="218"/>
        <end position="240"/>
    </location>
</feature>
<name>A0A7T1T2R7_9ACTN</name>
<gene>
    <name evidence="3" type="ORF">G4Z16_01685</name>
</gene>
<sequence length="278" mass="27744">MALMTEAATGGHARVTPLSGSTPDGASPGTDAPDPVREALAVAWTRLPRLLVLDAWAAVALLLLAGCAYMVPVLTPPLAVLLGGPVAAAVCCCTHGLLSGEAPAPRRFAAVAWQERRAGWRVSTPVVGAATLLWLTLLAHGSMPPVLGLGALVLNAAATGTALVAAMPALALATARGLRGVLLWRTALACVAASPLPVLGVLALPALAIAALPLMGPFPLLLTPALVALLASAVTGHVAARLTGRAAGTRAPGIDGPGSDAAALRVPARAQADHTTER</sequence>
<dbReference type="KEGG" id="sbat:G4Z16_01685"/>
<dbReference type="EMBL" id="CP048882">
    <property type="protein sequence ID" value="QPP05312.1"/>
    <property type="molecule type" value="Genomic_DNA"/>
</dbReference>
<feature type="transmembrane region" description="Helical" evidence="2">
    <location>
        <begin position="50"/>
        <end position="71"/>
    </location>
</feature>
<keyword evidence="2" id="KW-0812">Transmembrane</keyword>
<evidence type="ECO:0000256" key="1">
    <source>
        <dbReference type="SAM" id="MobiDB-lite"/>
    </source>
</evidence>
<dbReference type="Proteomes" id="UP000595046">
    <property type="component" value="Chromosome"/>
</dbReference>
<proteinExistence type="predicted"/>
<feature type="transmembrane region" description="Helical" evidence="2">
    <location>
        <begin position="118"/>
        <end position="137"/>
    </location>
</feature>
<protein>
    <submittedName>
        <fullName evidence="3">Uncharacterized protein</fullName>
    </submittedName>
</protein>
<dbReference type="AlphaFoldDB" id="A0A7T1T2R7"/>
<feature type="transmembrane region" description="Helical" evidence="2">
    <location>
        <begin position="187"/>
        <end position="212"/>
    </location>
</feature>